<protein>
    <submittedName>
        <fullName evidence="1">Uncharacterized protein</fullName>
    </submittedName>
</protein>
<evidence type="ECO:0000313" key="1">
    <source>
        <dbReference type="EMBL" id="TRY95670.1"/>
    </source>
</evidence>
<comment type="caution">
    <text evidence="1">The sequence shown here is derived from an EMBL/GenBank/DDBJ whole genome shotgun (WGS) entry which is preliminary data.</text>
</comment>
<evidence type="ECO:0000313" key="2">
    <source>
        <dbReference type="Proteomes" id="UP000316079"/>
    </source>
</evidence>
<dbReference type="OrthoDB" id="40902at2759"/>
<sequence length="107" mass="12457">MISRSLFPAMPSYFIKHHRGLVSKKPQQKEVICALVLVVICQTASGSACFRVCFIQESRSAIVSCFVLLRVLHWDVLLMYAELLRRILALFLEQQHVKYSKYCMYRT</sequence>
<name>A0A553R0F7_9TELE</name>
<keyword evidence="2" id="KW-1185">Reference proteome</keyword>
<dbReference type="AlphaFoldDB" id="A0A553R0F7"/>
<organism evidence="1 2">
    <name type="scientific">Danionella cerebrum</name>
    <dbReference type="NCBI Taxonomy" id="2873325"/>
    <lineage>
        <taxon>Eukaryota</taxon>
        <taxon>Metazoa</taxon>
        <taxon>Chordata</taxon>
        <taxon>Craniata</taxon>
        <taxon>Vertebrata</taxon>
        <taxon>Euteleostomi</taxon>
        <taxon>Actinopterygii</taxon>
        <taxon>Neopterygii</taxon>
        <taxon>Teleostei</taxon>
        <taxon>Ostariophysi</taxon>
        <taxon>Cypriniformes</taxon>
        <taxon>Danionidae</taxon>
        <taxon>Danioninae</taxon>
        <taxon>Danionella</taxon>
    </lineage>
</organism>
<dbReference type="Proteomes" id="UP000316079">
    <property type="component" value="Unassembled WGS sequence"/>
</dbReference>
<gene>
    <name evidence="1" type="ORF">DNTS_026200</name>
</gene>
<accession>A0A553R0F7</accession>
<dbReference type="EMBL" id="SRMA01025352">
    <property type="protein sequence ID" value="TRY95670.1"/>
    <property type="molecule type" value="Genomic_DNA"/>
</dbReference>
<proteinExistence type="predicted"/>
<reference evidence="1 2" key="1">
    <citation type="journal article" date="2019" name="Sci. Data">
        <title>Hybrid genome assembly and annotation of Danionella translucida.</title>
        <authorList>
            <person name="Kadobianskyi M."/>
            <person name="Schulze L."/>
            <person name="Schuelke M."/>
            <person name="Judkewitz B."/>
        </authorList>
    </citation>
    <scope>NUCLEOTIDE SEQUENCE [LARGE SCALE GENOMIC DNA]</scope>
    <source>
        <strain evidence="1 2">Bolton</strain>
    </source>
</reference>